<dbReference type="GO" id="GO:0005524">
    <property type="term" value="F:ATP binding"/>
    <property type="evidence" value="ECO:0007669"/>
    <property type="project" value="UniProtKB-UniRule"/>
</dbReference>
<dbReference type="OrthoDB" id="9803907at2"/>
<protein>
    <submittedName>
        <fullName evidence="6">ATP-grasp domain-containing protein</fullName>
    </submittedName>
</protein>
<proteinExistence type="predicted"/>
<keyword evidence="2 4" id="KW-0547">Nucleotide-binding</keyword>
<sequence>MSPKLVFVESNTTGTGLLALSKAREMGLTPIFLTNNPQRYPGLEQQPCRVIICDTNSGERLQETIDVLDPDSICGITTTSEFYLVNVAQLTQLHGLPGNPAQAVARCRNKAAMRHYLAAVGMQQPAFVEVRRLSDLDTAIEQVGLPCVAKPVDDTASNAVRFCASRQDVEEQVSSILSLTRNIRGQRTAQAALLEAFIDAAEYSVETFSWQGHTTCLGITEKHLTAFPYFVEERHFFPAALSPASEQEMRNTVLQALEALGIAHGPAHTEVKLTTHGCQIIEINARLAGGMIPELIRYTSGIDLIEQQIKAVTGHEPDLNLRAQGCAGIQFLVSREQGWTKNIEGLSVARAVNGIKQITLTSAPGKQVNPPRSAYDRLGYIIAHTASYEQTTCALQTASSQIHLAVRNDSGNRVVEEFHV</sequence>
<dbReference type="SUPFAM" id="SSF56059">
    <property type="entry name" value="Glutathione synthetase ATP-binding domain-like"/>
    <property type="match status" value="1"/>
</dbReference>
<dbReference type="RefSeq" id="WP_129888320.1">
    <property type="nucleotide sequence ID" value="NZ_CP035758.1"/>
</dbReference>
<dbReference type="Proteomes" id="UP000290365">
    <property type="component" value="Chromosome"/>
</dbReference>
<keyword evidence="7" id="KW-1185">Reference proteome</keyword>
<name>A0A4P6JPF6_KTERU</name>
<organism evidence="6 7">
    <name type="scientific">Ktedonosporobacter rubrisoli</name>
    <dbReference type="NCBI Taxonomy" id="2509675"/>
    <lineage>
        <taxon>Bacteria</taxon>
        <taxon>Bacillati</taxon>
        <taxon>Chloroflexota</taxon>
        <taxon>Ktedonobacteria</taxon>
        <taxon>Ktedonobacterales</taxon>
        <taxon>Ktedonosporobacteraceae</taxon>
        <taxon>Ktedonosporobacter</taxon>
    </lineage>
</organism>
<feature type="domain" description="ATP-grasp" evidence="5">
    <location>
        <begin position="114"/>
        <end position="313"/>
    </location>
</feature>
<dbReference type="GO" id="GO:0016874">
    <property type="term" value="F:ligase activity"/>
    <property type="evidence" value="ECO:0007669"/>
    <property type="project" value="UniProtKB-KW"/>
</dbReference>
<evidence type="ECO:0000259" key="5">
    <source>
        <dbReference type="PROSITE" id="PS50975"/>
    </source>
</evidence>
<dbReference type="AlphaFoldDB" id="A0A4P6JPF6"/>
<dbReference type="PANTHER" id="PTHR43585">
    <property type="entry name" value="FUMIPYRROLE BIOSYNTHESIS PROTEIN C"/>
    <property type="match status" value="1"/>
</dbReference>
<evidence type="ECO:0000256" key="3">
    <source>
        <dbReference type="ARBA" id="ARBA00022840"/>
    </source>
</evidence>
<dbReference type="Gene3D" id="3.30.470.20">
    <property type="entry name" value="ATP-grasp fold, B domain"/>
    <property type="match status" value="1"/>
</dbReference>
<gene>
    <name evidence="6" type="ORF">EPA93_15150</name>
</gene>
<evidence type="ECO:0000256" key="1">
    <source>
        <dbReference type="ARBA" id="ARBA00022598"/>
    </source>
</evidence>
<keyword evidence="1" id="KW-0436">Ligase</keyword>
<keyword evidence="3 4" id="KW-0067">ATP-binding</keyword>
<dbReference type="GO" id="GO:0046872">
    <property type="term" value="F:metal ion binding"/>
    <property type="evidence" value="ECO:0007669"/>
    <property type="project" value="InterPro"/>
</dbReference>
<dbReference type="Pfam" id="PF18603">
    <property type="entry name" value="LAL_C2"/>
    <property type="match status" value="1"/>
</dbReference>
<accession>A0A4P6JPF6</accession>
<dbReference type="EMBL" id="CP035758">
    <property type="protein sequence ID" value="QBD77257.1"/>
    <property type="molecule type" value="Genomic_DNA"/>
</dbReference>
<dbReference type="InterPro" id="IPR052032">
    <property type="entry name" value="ATP-dep_AA_Ligase"/>
</dbReference>
<dbReference type="InterPro" id="IPR040570">
    <property type="entry name" value="LAL_C2"/>
</dbReference>
<reference evidence="6 7" key="1">
    <citation type="submission" date="2019-01" db="EMBL/GenBank/DDBJ databases">
        <title>Ktedonosporobacter rubrisoli SCAWS-G2.</title>
        <authorList>
            <person name="Huang Y."/>
            <person name="Yan B."/>
        </authorList>
    </citation>
    <scope>NUCLEOTIDE SEQUENCE [LARGE SCALE GENOMIC DNA]</scope>
    <source>
        <strain evidence="6 7">SCAWS-G2</strain>
    </source>
</reference>
<dbReference type="PROSITE" id="PS50975">
    <property type="entry name" value="ATP_GRASP"/>
    <property type="match status" value="1"/>
</dbReference>
<dbReference type="KEGG" id="kbs:EPA93_15150"/>
<dbReference type="InterPro" id="IPR011761">
    <property type="entry name" value="ATP-grasp"/>
</dbReference>
<dbReference type="PANTHER" id="PTHR43585:SF2">
    <property type="entry name" value="ATP-GRASP ENZYME FSQD"/>
    <property type="match status" value="1"/>
</dbReference>
<evidence type="ECO:0000256" key="2">
    <source>
        <dbReference type="ARBA" id="ARBA00022741"/>
    </source>
</evidence>
<dbReference type="Pfam" id="PF13535">
    <property type="entry name" value="ATP-grasp_4"/>
    <property type="match status" value="1"/>
</dbReference>
<evidence type="ECO:0000313" key="6">
    <source>
        <dbReference type="EMBL" id="QBD77257.1"/>
    </source>
</evidence>
<evidence type="ECO:0000256" key="4">
    <source>
        <dbReference type="PROSITE-ProRule" id="PRU00409"/>
    </source>
</evidence>
<evidence type="ECO:0000313" key="7">
    <source>
        <dbReference type="Proteomes" id="UP000290365"/>
    </source>
</evidence>